<protein>
    <recommendedName>
        <fullName evidence="3">DNA-binding protein</fullName>
    </recommendedName>
</protein>
<comment type="caution">
    <text evidence="1">The sequence shown here is derived from an EMBL/GenBank/DDBJ whole genome shotgun (WGS) entry which is preliminary data.</text>
</comment>
<name>A0ABT8TLQ4_9ACTN</name>
<dbReference type="RefSeq" id="WP_302705899.1">
    <property type="nucleotide sequence ID" value="NZ_JAULSC010000002.1"/>
</dbReference>
<sequence length="60" mass="6508">MNLMTLHQLADATGHSLDALRQRRSRGTLGINPVGLVGPTHVFDGDEAEAWIKANRKEAA</sequence>
<evidence type="ECO:0000313" key="2">
    <source>
        <dbReference type="Proteomes" id="UP001168363"/>
    </source>
</evidence>
<keyword evidence="2" id="KW-1185">Reference proteome</keyword>
<dbReference type="EMBL" id="JAULSC010000002">
    <property type="protein sequence ID" value="MDO3394899.1"/>
    <property type="molecule type" value="Genomic_DNA"/>
</dbReference>
<reference evidence="1" key="1">
    <citation type="submission" date="2023-06" db="EMBL/GenBank/DDBJ databases">
        <title>Genome sequence of Nocardioides sp. SOB44.</title>
        <authorList>
            <person name="Zhang G."/>
        </authorList>
    </citation>
    <scope>NUCLEOTIDE SEQUENCE</scope>
    <source>
        <strain evidence="1">SOB44</strain>
    </source>
</reference>
<proteinExistence type="predicted"/>
<organism evidence="1 2">
    <name type="scientific">Nocardioides cremeus</name>
    <dbReference type="NCBI Taxonomy" id="3058044"/>
    <lineage>
        <taxon>Bacteria</taxon>
        <taxon>Bacillati</taxon>
        <taxon>Actinomycetota</taxon>
        <taxon>Actinomycetes</taxon>
        <taxon>Propionibacteriales</taxon>
        <taxon>Nocardioidaceae</taxon>
        <taxon>Nocardioides</taxon>
    </lineage>
</organism>
<dbReference type="Proteomes" id="UP001168363">
    <property type="component" value="Unassembled WGS sequence"/>
</dbReference>
<evidence type="ECO:0000313" key="1">
    <source>
        <dbReference type="EMBL" id="MDO3394899.1"/>
    </source>
</evidence>
<gene>
    <name evidence="1" type="ORF">QWJ41_04155</name>
</gene>
<accession>A0ABT8TLQ4</accession>
<evidence type="ECO:0008006" key="3">
    <source>
        <dbReference type="Google" id="ProtNLM"/>
    </source>
</evidence>